<proteinExistence type="predicted"/>
<dbReference type="PANTHER" id="PTHR23245">
    <property type="entry name" value="TRNA METHYLTRANSFERASE"/>
    <property type="match status" value="1"/>
</dbReference>
<dbReference type="InterPro" id="IPR029063">
    <property type="entry name" value="SAM-dependent_MTases_sf"/>
</dbReference>
<sequence>MLFPLIKNRKNINKLNECNVNGLKFEIISAKGELNPRSKFRSLEEALIRELPEDIMDLIPKSYDVIGKIAIIEFDRFSSLSVDKISLYKKKIAEAIAKVNKTVETVYEKKSEVKGKYRLKELQPIFGEDNPETFHKENHCIFKLDVKNTYFTPRLVFERKQLSLIKFAKNELIVDMFAGVGPISIQIAVNNDVKIYSLDINPTAHKYLIENVKLNKLKGEILAYNIDVVDLINSSNELGIYLKNRG</sequence>
<dbReference type="Gene3D" id="3.40.50.150">
    <property type="entry name" value="Vaccinia Virus protein VP39"/>
    <property type="match status" value="1"/>
</dbReference>
<keyword evidence="3" id="KW-0808">Transferase</keyword>
<evidence type="ECO:0000259" key="6">
    <source>
        <dbReference type="PROSITE" id="PS51684"/>
    </source>
</evidence>
<dbReference type="Pfam" id="PF25133">
    <property type="entry name" value="TYW2_N_2"/>
    <property type="match status" value="1"/>
</dbReference>
<name>X1CDJ5_9ZZZZ</name>
<evidence type="ECO:0000256" key="4">
    <source>
        <dbReference type="ARBA" id="ARBA00022691"/>
    </source>
</evidence>
<dbReference type="InterPro" id="IPR056744">
    <property type="entry name" value="TRM5/TYW2-like_N"/>
</dbReference>
<dbReference type="EMBL" id="BART01025923">
    <property type="protein sequence ID" value="GAG91217.1"/>
    <property type="molecule type" value="Genomic_DNA"/>
</dbReference>
<comment type="caution">
    <text evidence="7">The sequence shown here is derived from an EMBL/GenBank/DDBJ whole genome shotgun (WGS) entry which is preliminary data.</text>
</comment>
<evidence type="ECO:0000256" key="1">
    <source>
        <dbReference type="ARBA" id="ARBA00022490"/>
    </source>
</evidence>
<feature type="non-terminal residue" evidence="7">
    <location>
        <position position="246"/>
    </location>
</feature>
<dbReference type="PANTHER" id="PTHR23245:SF36">
    <property type="entry name" value="TRNA (GUANINE(37)-N1)-METHYLTRANSFERASE"/>
    <property type="match status" value="1"/>
</dbReference>
<dbReference type="GO" id="GO:0002939">
    <property type="term" value="P:tRNA N1-guanine methylation"/>
    <property type="evidence" value="ECO:0007669"/>
    <property type="project" value="TreeGrafter"/>
</dbReference>
<dbReference type="PROSITE" id="PS51684">
    <property type="entry name" value="SAM_MT_TRM5_TYW2"/>
    <property type="match status" value="1"/>
</dbReference>
<accession>X1CDJ5</accession>
<feature type="domain" description="SAM-dependent methyltransferase TRM5/TYW2-type" evidence="6">
    <location>
        <begin position="63"/>
        <end position="246"/>
    </location>
</feature>
<reference evidence="7" key="1">
    <citation type="journal article" date="2014" name="Front. Microbiol.">
        <title>High frequency of phylogenetically diverse reductive dehalogenase-homologous genes in deep subseafloor sedimentary metagenomes.</title>
        <authorList>
            <person name="Kawai M."/>
            <person name="Futagami T."/>
            <person name="Toyoda A."/>
            <person name="Takaki Y."/>
            <person name="Nishi S."/>
            <person name="Hori S."/>
            <person name="Arai W."/>
            <person name="Tsubouchi T."/>
            <person name="Morono Y."/>
            <person name="Uchiyama I."/>
            <person name="Ito T."/>
            <person name="Fujiyama A."/>
            <person name="Inagaki F."/>
            <person name="Takami H."/>
        </authorList>
    </citation>
    <scope>NUCLEOTIDE SEQUENCE</scope>
    <source>
        <strain evidence="7">Expedition CK06-06</strain>
    </source>
</reference>
<gene>
    <name evidence="7" type="ORF">S01H4_46402</name>
</gene>
<evidence type="ECO:0000256" key="5">
    <source>
        <dbReference type="ARBA" id="ARBA00022694"/>
    </source>
</evidence>
<dbReference type="SUPFAM" id="SSF53335">
    <property type="entry name" value="S-adenosyl-L-methionine-dependent methyltransferases"/>
    <property type="match status" value="1"/>
</dbReference>
<dbReference type="Pfam" id="PF02475">
    <property type="entry name" value="TRM5-TYW2_MTfase"/>
    <property type="match status" value="1"/>
</dbReference>
<protein>
    <recommendedName>
        <fullName evidence="6">SAM-dependent methyltransferase TRM5/TYW2-type domain-containing protein</fullName>
    </recommendedName>
</protein>
<keyword evidence="1" id="KW-0963">Cytoplasm</keyword>
<evidence type="ECO:0000256" key="3">
    <source>
        <dbReference type="ARBA" id="ARBA00022679"/>
    </source>
</evidence>
<keyword evidence="5" id="KW-0819">tRNA processing</keyword>
<dbReference type="GO" id="GO:0008175">
    <property type="term" value="F:tRNA methyltransferase activity"/>
    <property type="evidence" value="ECO:0007669"/>
    <property type="project" value="TreeGrafter"/>
</dbReference>
<organism evidence="7">
    <name type="scientific">marine sediment metagenome</name>
    <dbReference type="NCBI Taxonomy" id="412755"/>
    <lineage>
        <taxon>unclassified sequences</taxon>
        <taxon>metagenomes</taxon>
        <taxon>ecological metagenomes</taxon>
    </lineage>
</organism>
<dbReference type="Gene3D" id="3.30.300.110">
    <property type="entry name" value="Met-10+ protein-like domains"/>
    <property type="match status" value="1"/>
</dbReference>
<evidence type="ECO:0000256" key="2">
    <source>
        <dbReference type="ARBA" id="ARBA00022603"/>
    </source>
</evidence>
<keyword evidence="2" id="KW-0489">Methyltransferase</keyword>
<evidence type="ECO:0000313" key="7">
    <source>
        <dbReference type="EMBL" id="GAG91217.1"/>
    </source>
</evidence>
<dbReference type="AlphaFoldDB" id="X1CDJ5"/>
<dbReference type="InterPro" id="IPR030382">
    <property type="entry name" value="MeTrfase_TRM5/TYW2"/>
</dbReference>
<dbReference type="GO" id="GO:0005737">
    <property type="term" value="C:cytoplasm"/>
    <property type="evidence" value="ECO:0007669"/>
    <property type="project" value="TreeGrafter"/>
</dbReference>
<keyword evidence="4" id="KW-0949">S-adenosyl-L-methionine</keyword>
<dbReference type="InterPro" id="IPR056743">
    <property type="entry name" value="TRM5-TYW2-like_MTfase"/>
</dbReference>